<name>X1MAK5_9ZZZZ</name>
<comment type="caution">
    <text evidence="3">The sequence shown here is derived from an EMBL/GenBank/DDBJ whole genome shotgun (WGS) entry which is preliminary data.</text>
</comment>
<gene>
    <name evidence="3" type="ORF">S06H3_32351</name>
</gene>
<dbReference type="Pfam" id="PF13458">
    <property type="entry name" value="Peripla_BP_6"/>
    <property type="match status" value="1"/>
</dbReference>
<feature type="non-terminal residue" evidence="3">
    <location>
        <position position="267"/>
    </location>
</feature>
<evidence type="ECO:0000313" key="3">
    <source>
        <dbReference type="EMBL" id="GAI28662.1"/>
    </source>
</evidence>
<dbReference type="PANTHER" id="PTHR30483">
    <property type="entry name" value="LEUCINE-SPECIFIC-BINDING PROTEIN"/>
    <property type="match status" value="1"/>
</dbReference>
<dbReference type="SUPFAM" id="SSF53822">
    <property type="entry name" value="Periplasmic binding protein-like I"/>
    <property type="match status" value="1"/>
</dbReference>
<dbReference type="AlphaFoldDB" id="X1MAK5"/>
<feature type="domain" description="Leucine-binding protein" evidence="2">
    <location>
        <begin position="3"/>
        <end position="267"/>
    </location>
</feature>
<dbReference type="InterPro" id="IPR028081">
    <property type="entry name" value="Leu-bd"/>
</dbReference>
<dbReference type="InterPro" id="IPR051010">
    <property type="entry name" value="BCAA_transport"/>
</dbReference>
<organism evidence="3">
    <name type="scientific">marine sediment metagenome</name>
    <dbReference type="NCBI Taxonomy" id="412755"/>
    <lineage>
        <taxon>unclassified sequences</taxon>
        <taxon>metagenomes</taxon>
        <taxon>ecological metagenomes</taxon>
    </lineage>
</organism>
<dbReference type="EMBL" id="BARV01019234">
    <property type="protein sequence ID" value="GAI28662.1"/>
    <property type="molecule type" value="Genomic_DNA"/>
</dbReference>
<dbReference type="Gene3D" id="3.40.50.2300">
    <property type="match status" value="2"/>
</dbReference>
<sequence length="267" mass="30042">MGLTGPGAEEGQETYNGIELAAKQRKKILGHPIKLYVGDAPTPSQAITETKRLITTKNVLCILGSTTKGNAKAVPPICQKYGVPVLEFEWDPELTEQGWKRYFRIGQSYAVYVESVADRVVDYFAPMLGKKPEELRLAVVYDGWSKPVIKLLLDYLKEKYGIEPVYLSENPWDTSDFTAVIEQLKAQEPIDIFLPEQIVLSAIIFRKQAIMLGFKPKITFGMGVGWGMPEFPDALGTKNVEGIFVYPWPIPEMNFKPAREFGEAYKK</sequence>
<evidence type="ECO:0000256" key="1">
    <source>
        <dbReference type="ARBA" id="ARBA00022729"/>
    </source>
</evidence>
<keyword evidence="1" id="KW-0732">Signal</keyword>
<dbReference type="InterPro" id="IPR028082">
    <property type="entry name" value="Peripla_BP_I"/>
</dbReference>
<proteinExistence type="predicted"/>
<reference evidence="3" key="1">
    <citation type="journal article" date="2014" name="Front. Microbiol.">
        <title>High frequency of phylogenetically diverse reductive dehalogenase-homologous genes in deep subseafloor sedimentary metagenomes.</title>
        <authorList>
            <person name="Kawai M."/>
            <person name="Futagami T."/>
            <person name="Toyoda A."/>
            <person name="Takaki Y."/>
            <person name="Nishi S."/>
            <person name="Hori S."/>
            <person name="Arai W."/>
            <person name="Tsubouchi T."/>
            <person name="Morono Y."/>
            <person name="Uchiyama I."/>
            <person name="Ito T."/>
            <person name="Fujiyama A."/>
            <person name="Inagaki F."/>
            <person name="Takami H."/>
        </authorList>
    </citation>
    <scope>NUCLEOTIDE SEQUENCE</scope>
    <source>
        <strain evidence="3">Expedition CK06-06</strain>
    </source>
</reference>
<dbReference type="PANTHER" id="PTHR30483:SF6">
    <property type="entry name" value="PERIPLASMIC BINDING PROTEIN OF ABC TRANSPORTER FOR NATURAL AMINO ACIDS"/>
    <property type="match status" value="1"/>
</dbReference>
<protein>
    <recommendedName>
        <fullName evidence="2">Leucine-binding protein domain-containing protein</fullName>
    </recommendedName>
</protein>
<evidence type="ECO:0000259" key="2">
    <source>
        <dbReference type="Pfam" id="PF13458"/>
    </source>
</evidence>
<accession>X1MAK5</accession>